<keyword evidence="1" id="KW-0812">Transmembrane</keyword>
<keyword evidence="1" id="KW-0472">Membrane</keyword>
<evidence type="ECO:0000313" key="3">
    <source>
        <dbReference type="Proteomes" id="UP000198157"/>
    </source>
</evidence>
<comment type="caution">
    <text evidence="2">The sequence shown here is derived from an EMBL/GenBank/DDBJ whole genome shotgun (WGS) entry which is preliminary data.</text>
</comment>
<feature type="transmembrane region" description="Helical" evidence="1">
    <location>
        <begin position="6"/>
        <end position="22"/>
    </location>
</feature>
<proteinExistence type="predicted"/>
<name>A0A246HIR6_STEMA</name>
<evidence type="ECO:0008006" key="4">
    <source>
        <dbReference type="Google" id="ProtNLM"/>
    </source>
</evidence>
<dbReference type="EMBL" id="NIVS01000054">
    <property type="protein sequence ID" value="OWQ50201.1"/>
    <property type="molecule type" value="Genomic_DNA"/>
</dbReference>
<feature type="transmembrane region" description="Helical" evidence="1">
    <location>
        <begin position="34"/>
        <end position="53"/>
    </location>
</feature>
<organism evidence="2 3">
    <name type="scientific">Stenotrophomonas maltophilia</name>
    <name type="common">Pseudomonas maltophilia</name>
    <name type="synonym">Xanthomonas maltophilia</name>
    <dbReference type="NCBI Taxonomy" id="40324"/>
    <lineage>
        <taxon>Bacteria</taxon>
        <taxon>Pseudomonadati</taxon>
        <taxon>Pseudomonadota</taxon>
        <taxon>Gammaproteobacteria</taxon>
        <taxon>Lysobacterales</taxon>
        <taxon>Lysobacteraceae</taxon>
        <taxon>Stenotrophomonas</taxon>
        <taxon>Stenotrophomonas maltophilia group</taxon>
    </lineage>
</organism>
<gene>
    <name evidence="2" type="ORF">CEE60_17975</name>
</gene>
<evidence type="ECO:0000313" key="2">
    <source>
        <dbReference type="EMBL" id="OWQ50201.1"/>
    </source>
</evidence>
<protein>
    <recommendedName>
        <fullName evidence="4">Transmembrane protein</fullName>
    </recommendedName>
</protein>
<evidence type="ECO:0000256" key="1">
    <source>
        <dbReference type="SAM" id="Phobius"/>
    </source>
</evidence>
<dbReference type="Proteomes" id="UP000198157">
    <property type="component" value="Unassembled WGS sequence"/>
</dbReference>
<sequence length="109" mass="11978">MIYLGIFSFISNIAMLVLMYRRRGRHSDRFKATAAVLLIVCSSLIYTGLEGVYERRSYLLAISSIPGGVKTAITFVVPFKYLFAFGFAAIGAGVFSGIISRERNGRPGT</sequence>
<keyword evidence="1" id="KW-1133">Transmembrane helix</keyword>
<accession>A0A246HIR6</accession>
<feature type="transmembrane region" description="Helical" evidence="1">
    <location>
        <begin position="73"/>
        <end position="99"/>
    </location>
</feature>
<dbReference type="AlphaFoldDB" id="A0A246HIR6"/>
<reference evidence="2 3" key="1">
    <citation type="submission" date="2017-06" db="EMBL/GenBank/DDBJ databases">
        <authorList>
            <person name="Kim H.J."/>
            <person name="Triplett B.A."/>
        </authorList>
    </citation>
    <scope>NUCLEOTIDE SEQUENCE [LARGE SCALE GENOMIC DNA]</scope>
    <source>
        <strain evidence="2 3">13146</strain>
    </source>
</reference>